<accession>A0ABU1K1U1</accession>
<name>A0ABU1K1U1_9PROT</name>
<dbReference type="Proteomes" id="UP001262410">
    <property type="component" value="Unassembled WGS sequence"/>
</dbReference>
<protein>
    <submittedName>
        <fullName evidence="2">Uncharacterized protein</fullName>
    </submittedName>
</protein>
<keyword evidence="3" id="KW-1185">Reference proteome</keyword>
<sequence>MHMISDPNTAGQRRLPANLINQNPARRSDPDWRPEPCGLTREELRKITADLIG</sequence>
<feature type="region of interest" description="Disordered" evidence="1">
    <location>
        <begin position="1"/>
        <end position="37"/>
    </location>
</feature>
<feature type="compositionally biased region" description="Polar residues" evidence="1">
    <location>
        <begin position="1"/>
        <end position="11"/>
    </location>
</feature>
<proteinExistence type="predicted"/>
<reference evidence="2 3" key="1">
    <citation type="submission" date="2023-07" db="EMBL/GenBank/DDBJ databases">
        <title>Sorghum-associated microbial communities from plants grown in Nebraska, USA.</title>
        <authorList>
            <person name="Schachtman D."/>
        </authorList>
    </citation>
    <scope>NUCLEOTIDE SEQUENCE [LARGE SCALE GENOMIC DNA]</scope>
    <source>
        <strain evidence="2 3">584</strain>
    </source>
</reference>
<dbReference type="EMBL" id="JAVDPW010000021">
    <property type="protein sequence ID" value="MDR6294533.1"/>
    <property type="molecule type" value="Genomic_DNA"/>
</dbReference>
<feature type="compositionally biased region" description="Basic and acidic residues" evidence="1">
    <location>
        <begin position="26"/>
        <end position="37"/>
    </location>
</feature>
<evidence type="ECO:0000313" key="3">
    <source>
        <dbReference type="Proteomes" id="UP001262410"/>
    </source>
</evidence>
<comment type="caution">
    <text evidence="2">The sequence shown here is derived from an EMBL/GenBank/DDBJ whole genome shotgun (WGS) entry which is preliminary data.</text>
</comment>
<evidence type="ECO:0000313" key="2">
    <source>
        <dbReference type="EMBL" id="MDR6294533.1"/>
    </source>
</evidence>
<evidence type="ECO:0000256" key="1">
    <source>
        <dbReference type="SAM" id="MobiDB-lite"/>
    </source>
</evidence>
<organism evidence="2 3">
    <name type="scientific">Inquilinus ginsengisoli</name>
    <dbReference type="NCBI Taxonomy" id="363840"/>
    <lineage>
        <taxon>Bacteria</taxon>
        <taxon>Pseudomonadati</taxon>
        <taxon>Pseudomonadota</taxon>
        <taxon>Alphaproteobacteria</taxon>
        <taxon>Rhodospirillales</taxon>
        <taxon>Rhodospirillaceae</taxon>
        <taxon>Inquilinus</taxon>
    </lineage>
</organism>
<gene>
    <name evidence="2" type="ORF">E9232_007087</name>
</gene>